<evidence type="ECO:0000256" key="3">
    <source>
        <dbReference type="ARBA" id="ARBA00023163"/>
    </source>
</evidence>
<reference evidence="5 6" key="1">
    <citation type="submission" date="2018-06" db="EMBL/GenBank/DDBJ databases">
        <authorList>
            <consortium name="Pathogen Informatics"/>
            <person name="Doyle S."/>
        </authorList>
    </citation>
    <scope>NUCLEOTIDE SEQUENCE [LARGE SCALE GENOMIC DNA]</scope>
    <source>
        <strain evidence="5 6">NCTC13316</strain>
    </source>
</reference>
<dbReference type="AlphaFoldDB" id="A0A378K9H1"/>
<dbReference type="GO" id="GO:0043565">
    <property type="term" value="F:sequence-specific DNA binding"/>
    <property type="evidence" value="ECO:0007669"/>
    <property type="project" value="InterPro"/>
</dbReference>
<dbReference type="Gene3D" id="1.10.10.60">
    <property type="entry name" value="Homeodomain-like"/>
    <property type="match status" value="1"/>
</dbReference>
<dbReference type="OrthoDB" id="9809338at2"/>
<keyword evidence="2" id="KW-0238">DNA-binding</keyword>
<proteinExistence type="predicted"/>
<sequence length="245" mass="28534">MYNERKTSLYLLTASNQAIWHSSLTSKDRIMILPDSATDIIIKKKTFGIDIVFCGTMTKAIMLEPMENIDYWGFRFKPGHGSQFFNFTMEETINQLVEISQDFEKNKIEDLMEFPEINSVKIEQEISKFLSQKINSSQYEENIKRINHFAQMNFGEISKYASQEKISRRQLGRIFKKIFGYSFRDLLQTRRLNQFIKLSRQKNTASLSDLAIASGYYDQADMNKSIKNLCGVTPKELMSQLYNTA</sequence>
<dbReference type="GO" id="GO:0003700">
    <property type="term" value="F:DNA-binding transcription factor activity"/>
    <property type="evidence" value="ECO:0007669"/>
    <property type="project" value="InterPro"/>
</dbReference>
<evidence type="ECO:0000259" key="4">
    <source>
        <dbReference type="PROSITE" id="PS01124"/>
    </source>
</evidence>
<name>A0A378K9H1_9GAMM</name>
<evidence type="ECO:0000256" key="2">
    <source>
        <dbReference type="ARBA" id="ARBA00023125"/>
    </source>
</evidence>
<dbReference type="SMART" id="SM00342">
    <property type="entry name" value="HTH_ARAC"/>
    <property type="match status" value="1"/>
</dbReference>
<protein>
    <submittedName>
        <fullName evidence="5">Adenosine deaminase</fullName>
    </submittedName>
</protein>
<dbReference type="PROSITE" id="PS01124">
    <property type="entry name" value="HTH_ARAC_FAMILY_2"/>
    <property type="match status" value="1"/>
</dbReference>
<keyword evidence="3" id="KW-0804">Transcription</keyword>
<dbReference type="RefSeq" id="WP_115332960.1">
    <property type="nucleotide sequence ID" value="NZ_CAAAHP010000008.1"/>
</dbReference>
<evidence type="ECO:0000313" key="5">
    <source>
        <dbReference type="EMBL" id="STX81598.1"/>
    </source>
</evidence>
<dbReference type="PANTHER" id="PTHR46796">
    <property type="entry name" value="HTH-TYPE TRANSCRIPTIONAL ACTIVATOR RHAS-RELATED"/>
    <property type="match status" value="1"/>
</dbReference>
<keyword evidence="6" id="KW-1185">Reference proteome</keyword>
<dbReference type="Proteomes" id="UP000254794">
    <property type="component" value="Unassembled WGS sequence"/>
</dbReference>
<dbReference type="PANTHER" id="PTHR46796:SF13">
    <property type="entry name" value="HTH-TYPE TRANSCRIPTIONAL ACTIVATOR RHAS"/>
    <property type="match status" value="1"/>
</dbReference>
<dbReference type="Pfam" id="PF12833">
    <property type="entry name" value="HTH_18"/>
    <property type="match status" value="1"/>
</dbReference>
<evidence type="ECO:0000313" key="6">
    <source>
        <dbReference type="Proteomes" id="UP000254794"/>
    </source>
</evidence>
<evidence type="ECO:0000256" key="1">
    <source>
        <dbReference type="ARBA" id="ARBA00023015"/>
    </source>
</evidence>
<dbReference type="InterPro" id="IPR018060">
    <property type="entry name" value="HTH_AraC"/>
</dbReference>
<organism evidence="5 6">
    <name type="scientific">Legionella busanensis</name>
    <dbReference type="NCBI Taxonomy" id="190655"/>
    <lineage>
        <taxon>Bacteria</taxon>
        <taxon>Pseudomonadati</taxon>
        <taxon>Pseudomonadota</taxon>
        <taxon>Gammaproteobacteria</taxon>
        <taxon>Legionellales</taxon>
        <taxon>Legionellaceae</taxon>
        <taxon>Legionella</taxon>
    </lineage>
</organism>
<dbReference type="Pfam" id="PF20240">
    <property type="entry name" value="DUF6597"/>
    <property type="match status" value="1"/>
</dbReference>
<gene>
    <name evidence="5" type="ORF">NCTC13316_03471</name>
</gene>
<dbReference type="EMBL" id="UGOD01000006">
    <property type="protein sequence ID" value="STX81598.1"/>
    <property type="molecule type" value="Genomic_DNA"/>
</dbReference>
<keyword evidence="1" id="KW-0805">Transcription regulation</keyword>
<dbReference type="InterPro" id="IPR046532">
    <property type="entry name" value="DUF6597"/>
</dbReference>
<accession>A0A378K9H1</accession>
<feature type="domain" description="HTH araC/xylS-type" evidence="4">
    <location>
        <begin position="140"/>
        <end position="240"/>
    </location>
</feature>
<dbReference type="InterPro" id="IPR050204">
    <property type="entry name" value="AraC_XylS_family_regulators"/>
</dbReference>